<name>A0A1L8R515_9ENTE</name>
<dbReference type="EMBL" id="JXKG01000013">
    <property type="protein sequence ID" value="OJG14831.1"/>
    <property type="molecule type" value="Genomic_DNA"/>
</dbReference>
<protein>
    <recommendedName>
        <fullName evidence="4">ABC transporter Uup C-terminal domain-containing protein</fullName>
    </recommendedName>
</protein>
<evidence type="ECO:0000256" key="1">
    <source>
        <dbReference type="SAM" id="Coils"/>
    </source>
</evidence>
<organism evidence="2 3">
    <name type="scientific">Enterococcus canintestini</name>
    <dbReference type="NCBI Taxonomy" id="317010"/>
    <lineage>
        <taxon>Bacteria</taxon>
        <taxon>Bacillati</taxon>
        <taxon>Bacillota</taxon>
        <taxon>Bacilli</taxon>
        <taxon>Lactobacillales</taxon>
        <taxon>Enterococcaceae</taxon>
        <taxon>Enterococcus</taxon>
    </lineage>
</organism>
<dbReference type="OrthoDB" id="2322427at2"/>
<evidence type="ECO:0000313" key="3">
    <source>
        <dbReference type="Proteomes" id="UP000182835"/>
    </source>
</evidence>
<dbReference type="Proteomes" id="UP000182835">
    <property type="component" value="Unassembled WGS sequence"/>
</dbReference>
<gene>
    <name evidence="2" type="ORF">RU96_GL000585</name>
</gene>
<evidence type="ECO:0000313" key="2">
    <source>
        <dbReference type="EMBL" id="OJG14831.1"/>
    </source>
</evidence>
<sequence length="69" mass="8193">MNELQYENNLALLGQLRDQLQRLEETGYMTAYYKGYSASGATLEEIKEEMQMLEAQIHKLEEELDDFEW</sequence>
<feature type="coiled-coil region" evidence="1">
    <location>
        <begin position="6"/>
        <end position="63"/>
    </location>
</feature>
<comment type="caution">
    <text evidence="2">The sequence shown here is derived from an EMBL/GenBank/DDBJ whole genome shotgun (WGS) entry which is preliminary data.</text>
</comment>
<proteinExistence type="predicted"/>
<accession>A0A1L8R515</accession>
<dbReference type="RefSeq" id="WP_071865118.1">
    <property type="nucleotide sequence ID" value="NZ_JBHLVQ010000002.1"/>
</dbReference>
<reference evidence="2 3" key="1">
    <citation type="submission" date="2014-12" db="EMBL/GenBank/DDBJ databases">
        <title>Draft genome sequences of 29 type strains of Enterococci.</title>
        <authorList>
            <person name="Zhong Z."/>
            <person name="Sun Z."/>
            <person name="Liu W."/>
            <person name="Zhang W."/>
            <person name="Zhang H."/>
        </authorList>
    </citation>
    <scope>NUCLEOTIDE SEQUENCE [LARGE SCALE GENOMIC DNA]</scope>
    <source>
        <strain evidence="2 3">DSM 21207</strain>
    </source>
</reference>
<dbReference type="AlphaFoldDB" id="A0A1L8R515"/>
<dbReference type="STRING" id="317010.RU96_GL000585"/>
<keyword evidence="1" id="KW-0175">Coiled coil</keyword>
<evidence type="ECO:0008006" key="4">
    <source>
        <dbReference type="Google" id="ProtNLM"/>
    </source>
</evidence>